<dbReference type="PANTHER" id="PTHR46651">
    <property type="entry name" value="POLYADENYLATE-BINDING PROTEIN-INTERACTING PROTEIN 7"/>
    <property type="match status" value="1"/>
</dbReference>
<evidence type="ECO:0000313" key="2">
    <source>
        <dbReference type="Proteomes" id="UP000237347"/>
    </source>
</evidence>
<dbReference type="EMBL" id="PKMF04000477">
    <property type="protein sequence ID" value="KAK7829707.1"/>
    <property type="molecule type" value="Genomic_DNA"/>
</dbReference>
<keyword evidence="2" id="KW-1185">Reference proteome</keyword>
<dbReference type="Proteomes" id="UP000237347">
    <property type="component" value="Unassembled WGS sequence"/>
</dbReference>
<dbReference type="AlphaFoldDB" id="A0AAW0JT24"/>
<sequence length="189" mass="21070">MVFSPDSVTTLNPNAAEFVLFALRSSSGSTSTTDATTRLANSGTLGKALLKRSESSVSKIPDEEAHQCWCCQLSMIFYPSSRSWEKMSLKVLGTFLWWICPCMMMVKLQSFLLLQAVDGSLVSNKNYVHALLMLRFFASSYGEVLSSPRRGLLYDGNCRHDFVNDVLGKHAIVDNVEDNEMDPIEFCFG</sequence>
<name>A0AAW0JT24_QUESU</name>
<gene>
    <name evidence="1" type="primary">CID7_1</name>
    <name evidence="1" type="ORF">CFP56_028943</name>
</gene>
<proteinExistence type="predicted"/>
<accession>A0AAW0JT24</accession>
<comment type="caution">
    <text evidence="1">The sequence shown here is derived from an EMBL/GenBank/DDBJ whole genome shotgun (WGS) entry which is preliminary data.</text>
</comment>
<dbReference type="PANTHER" id="PTHR46651:SF1">
    <property type="entry name" value="SMALL MUTS RELATED FAMILY PROTEIN"/>
    <property type="match status" value="1"/>
</dbReference>
<dbReference type="InterPro" id="IPR053242">
    <property type="entry name" value="PAM2-like_domain"/>
</dbReference>
<organism evidence="1 2">
    <name type="scientific">Quercus suber</name>
    <name type="common">Cork oak</name>
    <dbReference type="NCBI Taxonomy" id="58331"/>
    <lineage>
        <taxon>Eukaryota</taxon>
        <taxon>Viridiplantae</taxon>
        <taxon>Streptophyta</taxon>
        <taxon>Embryophyta</taxon>
        <taxon>Tracheophyta</taxon>
        <taxon>Spermatophyta</taxon>
        <taxon>Magnoliopsida</taxon>
        <taxon>eudicotyledons</taxon>
        <taxon>Gunneridae</taxon>
        <taxon>Pentapetalae</taxon>
        <taxon>rosids</taxon>
        <taxon>fabids</taxon>
        <taxon>Fagales</taxon>
        <taxon>Fagaceae</taxon>
        <taxon>Quercus</taxon>
    </lineage>
</organism>
<protein>
    <submittedName>
        <fullName evidence="1">Polyadenylate-binding protein-interacting protein 7</fullName>
    </submittedName>
</protein>
<evidence type="ECO:0000313" key="1">
    <source>
        <dbReference type="EMBL" id="KAK7829707.1"/>
    </source>
</evidence>
<reference evidence="1 2" key="1">
    <citation type="journal article" date="2018" name="Sci. Data">
        <title>The draft genome sequence of cork oak.</title>
        <authorList>
            <person name="Ramos A.M."/>
            <person name="Usie A."/>
            <person name="Barbosa P."/>
            <person name="Barros P.M."/>
            <person name="Capote T."/>
            <person name="Chaves I."/>
            <person name="Simoes F."/>
            <person name="Abreu I."/>
            <person name="Carrasquinho I."/>
            <person name="Faro C."/>
            <person name="Guimaraes J.B."/>
            <person name="Mendonca D."/>
            <person name="Nobrega F."/>
            <person name="Rodrigues L."/>
            <person name="Saibo N.J.M."/>
            <person name="Varela M.C."/>
            <person name="Egas C."/>
            <person name="Matos J."/>
            <person name="Miguel C.M."/>
            <person name="Oliveira M.M."/>
            <person name="Ricardo C.P."/>
            <person name="Goncalves S."/>
        </authorList>
    </citation>
    <scope>NUCLEOTIDE SEQUENCE [LARGE SCALE GENOMIC DNA]</scope>
    <source>
        <strain evidence="2">cv. HL8</strain>
    </source>
</reference>